<dbReference type="Proteomes" id="UP000262004">
    <property type="component" value="Chromosome"/>
</dbReference>
<keyword evidence="5 7" id="KW-1133">Transmembrane helix</keyword>
<dbReference type="KEGG" id="htl:HPTL_1754"/>
<dbReference type="InterPro" id="IPR050601">
    <property type="entry name" value="CPA3_antiporter_subunitC"/>
</dbReference>
<dbReference type="Gene3D" id="1.10.287.3510">
    <property type="match status" value="1"/>
</dbReference>
<feature type="transmembrane region" description="Helical" evidence="7">
    <location>
        <begin position="73"/>
        <end position="94"/>
    </location>
</feature>
<keyword evidence="9" id="KW-1185">Reference proteome</keyword>
<dbReference type="EMBL" id="AP018558">
    <property type="protein sequence ID" value="BBD78012.1"/>
    <property type="molecule type" value="Genomic_DNA"/>
</dbReference>
<accession>A0A2Z6E0L2</accession>
<comment type="similarity">
    <text evidence="2">Belongs to the CPA3 antiporters (TC 2.A.63) subunit C family.</text>
</comment>
<keyword evidence="6 7" id="KW-0472">Membrane</keyword>
<evidence type="ECO:0000313" key="9">
    <source>
        <dbReference type="Proteomes" id="UP000262004"/>
    </source>
</evidence>
<feature type="transmembrane region" description="Helical" evidence="7">
    <location>
        <begin position="6"/>
        <end position="23"/>
    </location>
</feature>
<comment type="subcellular location">
    <subcellularLocation>
        <location evidence="1">Cell membrane</location>
        <topology evidence="1">Multi-pass membrane protein</topology>
    </subcellularLocation>
</comment>
<keyword evidence="3" id="KW-1003">Cell membrane</keyword>
<name>A0A2Z6E0L2_HYDTE</name>
<dbReference type="PANTHER" id="PTHR34583">
    <property type="entry name" value="ANTIPORTER SUBUNIT MNHC2-RELATED"/>
    <property type="match status" value="1"/>
</dbReference>
<dbReference type="NCBIfam" id="NF006573">
    <property type="entry name" value="PRK09094.1"/>
    <property type="match status" value="1"/>
</dbReference>
<dbReference type="RefSeq" id="WP_119335687.1">
    <property type="nucleotide sequence ID" value="NZ_AP018558.1"/>
</dbReference>
<dbReference type="AlphaFoldDB" id="A0A2Z6E0L2"/>
<evidence type="ECO:0000256" key="1">
    <source>
        <dbReference type="ARBA" id="ARBA00004651"/>
    </source>
</evidence>
<protein>
    <submittedName>
        <fullName evidence="8">Monovalent cation/H+ antiporter subunit C</fullName>
    </submittedName>
</protein>
<dbReference type="InterPro" id="IPR039428">
    <property type="entry name" value="NUOK/Mnh_C1-like"/>
</dbReference>
<reference evidence="8 9" key="1">
    <citation type="submission" date="2018-04" db="EMBL/GenBank/DDBJ databases">
        <title>Complete genome sequence of Hydrogenophilus thermoluteolus TH-1.</title>
        <authorList>
            <person name="Arai H."/>
        </authorList>
    </citation>
    <scope>NUCLEOTIDE SEQUENCE [LARGE SCALE GENOMIC DNA]</scope>
    <source>
        <strain evidence="8 9">TH-1</strain>
    </source>
</reference>
<dbReference type="GO" id="GO:0005886">
    <property type="term" value="C:plasma membrane"/>
    <property type="evidence" value="ECO:0007669"/>
    <property type="project" value="UniProtKB-SubCell"/>
</dbReference>
<gene>
    <name evidence="8" type="ORF">HPTL_1754</name>
</gene>
<evidence type="ECO:0000256" key="6">
    <source>
        <dbReference type="ARBA" id="ARBA00023136"/>
    </source>
</evidence>
<evidence type="ECO:0000256" key="5">
    <source>
        <dbReference type="ARBA" id="ARBA00022989"/>
    </source>
</evidence>
<keyword evidence="4 7" id="KW-0812">Transmembrane</keyword>
<evidence type="ECO:0000256" key="3">
    <source>
        <dbReference type="ARBA" id="ARBA00022475"/>
    </source>
</evidence>
<feature type="transmembrane region" description="Helical" evidence="7">
    <location>
        <begin position="30"/>
        <end position="53"/>
    </location>
</feature>
<dbReference type="PANTHER" id="PTHR34583:SF2">
    <property type="entry name" value="ANTIPORTER SUBUNIT MNHC2-RELATED"/>
    <property type="match status" value="1"/>
</dbReference>
<dbReference type="OrthoDB" id="5298235at2"/>
<evidence type="ECO:0000256" key="2">
    <source>
        <dbReference type="ARBA" id="ARBA00010388"/>
    </source>
</evidence>
<dbReference type="Pfam" id="PF00420">
    <property type="entry name" value="Oxidored_q2"/>
    <property type="match status" value="1"/>
</dbReference>
<organism evidence="8 9">
    <name type="scientific">Hydrogenophilus thermoluteolus</name>
    <name type="common">Pseudomonas hydrogenothermophila</name>
    <dbReference type="NCBI Taxonomy" id="297"/>
    <lineage>
        <taxon>Bacteria</taxon>
        <taxon>Pseudomonadati</taxon>
        <taxon>Pseudomonadota</taxon>
        <taxon>Hydrogenophilia</taxon>
        <taxon>Hydrogenophilales</taxon>
        <taxon>Hydrogenophilaceae</taxon>
        <taxon>Hydrogenophilus</taxon>
    </lineage>
</organism>
<evidence type="ECO:0000256" key="7">
    <source>
        <dbReference type="SAM" id="Phobius"/>
    </source>
</evidence>
<evidence type="ECO:0000313" key="8">
    <source>
        <dbReference type="EMBL" id="BBD78012.1"/>
    </source>
</evidence>
<proteinExistence type="inferred from homology"/>
<sequence length="116" mass="12319">MTLEGLVASAIGIVTTVAVYLLLQPRAFATALGLTLLSYAVNMFIFVAGGLWIDAPPVLDAGRRLSADPLPQALILTAIVIGFATTAYLLALAVRRFAVTGDERTHLTPKHTEDAR</sequence>
<evidence type="ECO:0000256" key="4">
    <source>
        <dbReference type="ARBA" id="ARBA00022692"/>
    </source>
</evidence>